<accession>A0A8S3DIP0</accession>
<dbReference type="EMBL" id="CAJOBI010210244">
    <property type="protein sequence ID" value="CAF5016191.1"/>
    <property type="molecule type" value="Genomic_DNA"/>
</dbReference>
<feature type="region of interest" description="Disordered" evidence="9">
    <location>
        <begin position="159"/>
        <end position="186"/>
    </location>
</feature>
<evidence type="ECO:0000256" key="7">
    <source>
        <dbReference type="ARBA" id="ARBA00047899"/>
    </source>
</evidence>
<dbReference type="PANTHER" id="PTHR47634">
    <property type="entry name" value="PROTEIN KINASE DOMAIN-CONTAINING PROTEIN-RELATED"/>
    <property type="match status" value="1"/>
</dbReference>
<dbReference type="GO" id="GO:0004674">
    <property type="term" value="F:protein serine/threonine kinase activity"/>
    <property type="evidence" value="ECO:0007669"/>
    <property type="project" value="UniProtKB-KW"/>
</dbReference>
<comment type="catalytic activity">
    <reaction evidence="8">
        <text>L-seryl-[protein] + ATP = O-phospho-L-seryl-[protein] + ADP + H(+)</text>
        <dbReference type="Rhea" id="RHEA:17989"/>
        <dbReference type="Rhea" id="RHEA-COMP:9863"/>
        <dbReference type="Rhea" id="RHEA-COMP:11604"/>
        <dbReference type="ChEBI" id="CHEBI:15378"/>
        <dbReference type="ChEBI" id="CHEBI:29999"/>
        <dbReference type="ChEBI" id="CHEBI:30616"/>
        <dbReference type="ChEBI" id="CHEBI:83421"/>
        <dbReference type="ChEBI" id="CHEBI:456216"/>
        <dbReference type="EC" id="2.7.11.1"/>
    </reaction>
</comment>
<comment type="catalytic activity">
    <reaction evidence="7">
        <text>L-threonyl-[protein] + ATP = O-phospho-L-threonyl-[protein] + ADP + H(+)</text>
        <dbReference type="Rhea" id="RHEA:46608"/>
        <dbReference type="Rhea" id="RHEA-COMP:11060"/>
        <dbReference type="Rhea" id="RHEA-COMP:11605"/>
        <dbReference type="ChEBI" id="CHEBI:15378"/>
        <dbReference type="ChEBI" id="CHEBI:30013"/>
        <dbReference type="ChEBI" id="CHEBI:30616"/>
        <dbReference type="ChEBI" id="CHEBI:61977"/>
        <dbReference type="ChEBI" id="CHEBI:456216"/>
        <dbReference type="EC" id="2.7.11.1"/>
    </reaction>
</comment>
<dbReference type="GO" id="GO:0000245">
    <property type="term" value="P:spliceosomal complex assembly"/>
    <property type="evidence" value="ECO:0007669"/>
    <property type="project" value="TreeGrafter"/>
</dbReference>
<keyword evidence="5" id="KW-0418">Kinase</keyword>
<keyword evidence="6" id="KW-0067">ATP-binding</keyword>
<dbReference type="SUPFAM" id="SSF56112">
    <property type="entry name" value="Protein kinase-like (PK-like)"/>
    <property type="match status" value="1"/>
</dbReference>
<sequence length="186" mass="21205">IIELVGPMPLEIAHSGRYSKEFFNRRGQLRNIKQLKPWDLYHVLSEKYKWPPYEAIEFTHFLEPMLHYDVNLRATAAECLMNPWITGEPLFDNSVDGLMHCEQFDYGADNEANPSATEVGALGFDFRSHATEFDDFLSAAMGNPQILHGAAAAAFNRDNFDEDDMSDDYEDIDEDDDDSSQGELDE</sequence>
<dbReference type="GO" id="GO:0005737">
    <property type="term" value="C:cytoplasm"/>
    <property type="evidence" value="ECO:0007669"/>
    <property type="project" value="TreeGrafter"/>
</dbReference>
<dbReference type="InterPro" id="IPR011009">
    <property type="entry name" value="Kinase-like_dom_sf"/>
</dbReference>
<evidence type="ECO:0000256" key="5">
    <source>
        <dbReference type="ARBA" id="ARBA00022777"/>
    </source>
</evidence>
<organism evidence="10 11">
    <name type="scientific">Rotaria magnacalcarata</name>
    <dbReference type="NCBI Taxonomy" id="392030"/>
    <lineage>
        <taxon>Eukaryota</taxon>
        <taxon>Metazoa</taxon>
        <taxon>Spiralia</taxon>
        <taxon>Gnathifera</taxon>
        <taxon>Rotifera</taxon>
        <taxon>Eurotatoria</taxon>
        <taxon>Bdelloidea</taxon>
        <taxon>Philodinida</taxon>
        <taxon>Philodinidae</taxon>
        <taxon>Rotaria</taxon>
    </lineage>
</organism>
<evidence type="ECO:0000256" key="8">
    <source>
        <dbReference type="ARBA" id="ARBA00048679"/>
    </source>
</evidence>
<keyword evidence="3" id="KW-0808">Transferase</keyword>
<evidence type="ECO:0000256" key="4">
    <source>
        <dbReference type="ARBA" id="ARBA00022741"/>
    </source>
</evidence>
<comment type="caution">
    <text evidence="10">The sequence shown here is derived from an EMBL/GenBank/DDBJ whole genome shotgun (WGS) entry which is preliminary data.</text>
</comment>
<dbReference type="EC" id="2.7.11.1" evidence="1"/>
<dbReference type="PANTHER" id="PTHR47634:SF9">
    <property type="entry name" value="PROTEIN KINASE DOMAIN-CONTAINING PROTEIN-RELATED"/>
    <property type="match status" value="1"/>
</dbReference>
<evidence type="ECO:0000256" key="6">
    <source>
        <dbReference type="ARBA" id="ARBA00022840"/>
    </source>
</evidence>
<keyword evidence="2" id="KW-0723">Serine/threonine-protein kinase</keyword>
<gene>
    <name evidence="10" type="ORF">SMN809_LOCUS57431</name>
</gene>
<dbReference type="GO" id="GO:0050684">
    <property type="term" value="P:regulation of mRNA processing"/>
    <property type="evidence" value="ECO:0007669"/>
    <property type="project" value="TreeGrafter"/>
</dbReference>
<feature type="non-terminal residue" evidence="10">
    <location>
        <position position="1"/>
    </location>
</feature>
<protein>
    <recommendedName>
        <fullName evidence="1">non-specific serine/threonine protein kinase</fullName>
        <ecNumber evidence="1">2.7.11.1</ecNumber>
    </recommendedName>
</protein>
<evidence type="ECO:0000256" key="3">
    <source>
        <dbReference type="ARBA" id="ARBA00022679"/>
    </source>
</evidence>
<evidence type="ECO:0000256" key="2">
    <source>
        <dbReference type="ARBA" id="ARBA00022527"/>
    </source>
</evidence>
<evidence type="ECO:0000313" key="10">
    <source>
        <dbReference type="EMBL" id="CAF5016191.1"/>
    </source>
</evidence>
<dbReference type="AlphaFoldDB" id="A0A8S3DIP0"/>
<dbReference type="Gene3D" id="1.10.510.10">
    <property type="entry name" value="Transferase(Phosphotransferase) domain 1"/>
    <property type="match status" value="1"/>
</dbReference>
<evidence type="ECO:0000256" key="1">
    <source>
        <dbReference type="ARBA" id="ARBA00012513"/>
    </source>
</evidence>
<keyword evidence="4" id="KW-0547">Nucleotide-binding</keyword>
<evidence type="ECO:0000313" key="11">
    <source>
        <dbReference type="Proteomes" id="UP000676336"/>
    </source>
</evidence>
<name>A0A8S3DIP0_9BILA</name>
<reference evidence="10" key="1">
    <citation type="submission" date="2021-02" db="EMBL/GenBank/DDBJ databases">
        <authorList>
            <person name="Nowell W R."/>
        </authorList>
    </citation>
    <scope>NUCLEOTIDE SEQUENCE</scope>
</reference>
<dbReference type="InterPro" id="IPR051334">
    <property type="entry name" value="SRPK"/>
</dbReference>
<evidence type="ECO:0000256" key="9">
    <source>
        <dbReference type="SAM" id="MobiDB-lite"/>
    </source>
</evidence>
<proteinExistence type="predicted"/>
<dbReference type="GO" id="GO:0005524">
    <property type="term" value="F:ATP binding"/>
    <property type="evidence" value="ECO:0007669"/>
    <property type="project" value="UniProtKB-KW"/>
</dbReference>
<dbReference type="GO" id="GO:0005634">
    <property type="term" value="C:nucleus"/>
    <property type="evidence" value="ECO:0007669"/>
    <property type="project" value="TreeGrafter"/>
</dbReference>
<dbReference type="Proteomes" id="UP000676336">
    <property type="component" value="Unassembled WGS sequence"/>
</dbReference>
<feature type="compositionally biased region" description="Acidic residues" evidence="9">
    <location>
        <begin position="160"/>
        <end position="186"/>
    </location>
</feature>